<organism evidence="1 2">
    <name type="scientific">Hymenolepis diminuta</name>
    <name type="common">Rat tapeworm</name>
    <dbReference type="NCBI Taxonomy" id="6216"/>
    <lineage>
        <taxon>Eukaryota</taxon>
        <taxon>Metazoa</taxon>
        <taxon>Spiralia</taxon>
        <taxon>Lophotrochozoa</taxon>
        <taxon>Platyhelminthes</taxon>
        <taxon>Cestoda</taxon>
        <taxon>Eucestoda</taxon>
        <taxon>Cyclophyllidea</taxon>
        <taxon>Hymenolepididae</taxon>
        <taxon>Hymenolepis</taxon>
    </lineage>
</organism>
<protein>
    <submittedName>
        <fullName evidence="1">Uncharacterized protein</fullName>
    </submittedName>
</protein>
<evidence type="ECO:0000313" key="2">
    <source>
        <dbReference type="Proteomes" id="UP000321570"/>
    </source>
</evidence>
<dbReference type="Proteomes" id="UP000321570">
    <property type="component" value="Unassembled WGS sequence"/>
</dbReference>
<keyword evidence="2" id="KW-1185">Reference proteome</keyword>
<reference evidence="1 2" key="1">
    <citation type="submission" date="2019-07" db="EMBL/GenBank/DDBJ databases">
        <authorList>
            <person name="Jastrzebski P J."/>
            <person name="Paukszto L."/>
            <person name="Jastrzebski P J."/>
        </authorList>
    </citation>
    <scope>NUCLEOTIDE SEQUENCE [LARGE SCALE GENOMIC DNA]</scope>
    <source>
        <strain evidence="1 2">WMS-il1</strain>
    </source>
</reference>
<evidence type="ECO:0000313" key="1">
    <source>
        <dbReference type="EMBL" id="VUZ57456.1"/>
    </source>
</evidence>
<dbReference type="AlphaFoldDB" id="A0A564ZDD5"/>
<proteinExistence type="predicted"/>
<name>A0A564ZDD5_HYMDI</name>
<dbReference type="EMBL" id="CABIJS010000719">
    <property type="protein sequence ID" value="VUZ57456.1"/>
    <property type="molecule type" value="Genomic_DNA"/>
</dbReference>
<gene>
    <name evidence="1" type="ORF">WMSIL1_LOCUS14929</name>
</gene>
<sequence length="55" mass="6224">MIINCVASEQLRLLQFVIGSVYMMVKYQITVPPCAVLRRMKLSSLQVDLSSKTYG</sequence>
<accession>A0A564ZDD5</accession>